<comment type="caution">
    <text evidence="4">The sequence shown here is derived from an EMBL/GenBank/DDBJ whole genome shotgun (WGS) entry which is preliminary data.</text>
</comment>
<reference evidence="4 5" key="1">
    <citation type="submission" date="2017-11" db="EMBL/GenBank/DDBJ databases">
        <title>Comparative genomics of Botrytis spp.</title>
        <authorList>
            <person name="Valero-Jimenez C.A."/>
            <person name="Tapia P."/>
            <person name="Veloso J."/>
            <person name="Silva-Moreno E."/>
            <person name="Staats M."/>
            <person name="Valdes J.H."/>
            <person name="Van Kan J.A.L."/>
        </authorList>
    </citation>
    <scope>NUCLEOTIDE SEQUENCE [LARGE SCALE GENOMIC DNA]</scope>
    <source>
        <strain evidence="4 5">MUCL2830</strain>
    </source>
</reference>
<feature type="transmembrane region" description="Helical" evidence="2">
    <location>
        <begin position="205"/>
        <end position="228"/>
    </location>
</feature>
<feature type="region of interest" description="Disordered" evidence="1">
    <location>
        <begin position="139"/>
        <end position="191"/>
    </location>
</feature>
<evidence type="ECO:0000256" key="3">
    <source>
        <dbReference type="SAM" id="SignalP"/>
    </source>
</evidence>
<dbReference type="STRING" id="38488.A0A4Y8CXU7"/>
<organism evidence="4 5">
    <name type="scientific">Botryotinia calthae</name>
    <dbReference type="NCBI Taxonomy" id="38488"/>
    <lineage>
        <taxon>Eukaryota</taxon>
        <taxon>Fungi</taxon>
        <taxon>Dikarya</taxon>
        <taxon>Ascomycota</taxon>
        <taxon>Pezizomycotina</taxon>
        <taxon>Leotiomycetes</taxon>
        <taxon>Helotiales</taxon>
        <taxon>Sclerotiniaceae</taxon>
        <taxon>Botryotinia</taxon>
    </lineage>
</organism>
<evidence type="ECO:0000313" key="5">
    <source>
        <dbReference type="Proteomes" id="UP000297299"/>
    </source>
</evidence>
<keyword evidence="2" id="KW-1133">Transmembrane helix</keyword>
<evidence type="ECO:0000313" key="4">
    <source>
        <dbReference type="EMBL" id="TEY50433.1"/>
    </source>
</evidence>
<sequence>MVAAMRQSRISKHSLLIIVSLLSSNFAQANTIFERATCPQAGYVQCANAGLPSDFCCPSTSTCIALAQNTTLLCCPSGSDCSTIQPITCDITQQNITSHPENTLKTTALTATLEQCGSNCCPFGYTCVNGNCQMNADQADSVPGQQQSSAGSTGTSSVATSSGTQVTATSGRPSFTNPPSTSTPSSTGTPINIIPKTCDKYPVEAILIGLFPGIATGAVLALLTVCCLGRLKPSQRKSGSSFGNISDPVPTSYVRTDLLRKMPQTPSTSAGGTPRRNKTITRVQSLFRKSTATGMSNSPTIAYQNSPPPALPIPLNIQRNKQTQVPNRPITPPLQREPSFEDINIFTDADTASSFRQVREHQNPNQAQSVNHLGVPPTFGVQAQERGSHNTTFTDMLERSGLAGLQKGQPYVYRGSVTAYTPSPPQRDRMGK</sequence>
<feature type="region of interest" description="Disordered" evidence="1">
    <location>
        <begin position="288"/>
        <end position="310"/>
    </location>
</feature>
<keyword evidence="3" id="KW-0732">Signal</keyword>
<protein>
    <recommendedName>
        <fullName evidence="6">Mid2 domain-containing protein</fullName>
    </recommendedName>
</protein>
<feature type="signal peptide" evidence="3">
    <location>
        <begin position="1"/>
        <end position="29"/>
    </location>
</feature>
<proteinExistence type="predicted"/>
<evidence type="ECO:0000256" key="2">
    <source>
        <dbReference type="SAM" id="Phobius"/>
    </source>
</evidence>
<dbReference type="Proteomes" id="UP000297299">
    <property type="component" value="Unassembled WGS sequence"/>
</dbReference>
<name>A0A4Y8CXU7_9HELO</name>
<dbReference type="OrthoDB" id="5338512at2759"/>
<feature type="compositionally biased region" description="Low complexity" evidence="1">
    <location>
        <begin position="144"/>
        <end position="190"/>
    </location>
</feature>
<feature type="compositionally biased region" description="Polar residues" evidence="1">
    <location>
        <begin position="288"/>
        <end position="305"/>
    </location>
</feature>
<keyword evidence="2" id="KW-0472">Membrane</keyword>
<accession>A0A4Y8CXU7</accession>
<evidence type="ECO:0000256" key="1">
    <source>
        <dbReference type="SAM" id="MobiDB-lite"/>
    </source>
</evidence>
<feature type="chain" id="PRO_5021369971" description="Mid2 domain-containing protein" evidence="3">
    <location>
        <begin position="30"/>
        <end position="432"/>
    </location>
</feature>
<keyword evidence="2" id="KW-0812">Transmembrane</keyword>
<dbReference type="EMBL" id="PHWZ01000275">
    <property type="protein sequence ID" value="TEY50433.1"/>
    <property type="molecule type" value="Genomic_DNA"/>
</dbReference>
<evidence type="ECO:0008006" key="6">
    <source>
        <dbReference type="Google" id="ProtNLM"/>
    </source>
</evidence>
<gene>
    <name evidence="4" type="ORF">BOTCAL_0276g00140</name>
</gene>
<dbReference type="AlphaFoldDB" id="A0A4Y8CXU7"/>
<keyword evidence="5" id="KW-1185">Reference proteome</keyword>